<dbReference type="EMBL" id="JBHTEB010000001">
    <property type="protein sequence ID" value="MFD0318911.1"/>
    <property type="molecule type" value="Genomic_DNA"/>
</dbReference>
<organism evidence="2 3">
    <name type="scientific">Streptomyces flavalbus</name>
    <dbReference type="NCBI Taxonomy" id="2665155"/>
    <lineage>
        <taxon>Bacteria</taxon>
        <taxon>Bacillati</taxon>
        <taxon>Actinomycetota</taxon>
        <taxon>Actinomycetes</taxon>
        <taxon>Kitasatosporales</taxon>
        <taxon>Streptomycetaceae</taxon>
        <taxon>Streptomyces</taxon>
    </lineage>
</organism>
<comment type="caution">
    <text evidence="2">The sequence shown here is derived from an EMBL/GenBank/DDBJ whole genome shotgun (WGS) entry which is preliminary data.</text>
</comment>
<feature type="region of interest" description="Disordered" evidence="1">
    <location>
        <begin position="1"/>
        <end position="20"/>
    </location>
</feature>
<sequence>MLEEELDVAGQPPCAAADHDPEEVRTWISALDVLGERLRERAELGHDEGLLAMALDRAGAALAIAGDDPGLRAARRPPRGVPGP</sequence>
<dbReference type="Proteomes" id="UP001597023">
    <property type="component" value="Unassembled WGS sequence"/>
</dbReference>
<gene>
    <name evidence="2" type="ORF">ACFQZ6_32790</name>
</gene>
<evidence type="ECO:0000313" key="2">
    <source>
        <dbReference type="EMBL" id="MFD0318911.1"/>
    </source>
</evidence>
<keyword evidence="3" id="KW-1185">Reference proteome</keyword>
<reference evidence="3" key="1">
    <citation type="journal article" date="2019" name="Int. J. Syst. Evol. Microbiol.">
        <title>The Global Catalogue of Microorganisms (GCM) 10K type strain sequencing project: providing services to taxonomists for standard genome sequencing and annotation.</title>
        <authorList>
            <consortium name="The Broad Institute Genomics Platform"/>
            <consortium name="The Broad Institute Genome Sequencing Center for Infectious Disease"/>
            <person name="Wu L."/>
            <person name="Ma J."/>
        </authorList>
    </citation>
    <scope>NUCLEOTIDE SEQUENCE [LARGE SCALE GENOMIC DNA]</scope>
    <source>
        <strain evidence="3">CGMCC 4.7400</strain>
    </source>
</reference>
<accession>A0ABW2WHG8</accession>
<evidence type="ECO:0000313" key="3">
    <source>
        <dbReference type="Proteomes" id="UP001597023"/>
    </source>
</evidence>
<name>A0ABW2WHG8_9ACTN</name>
<proteinExistence type="predicted"/>
<protein>
    <recommendedName>
        <fullName evidence="4">PH domain-containing protein</fullName>
    </recommendedName>
</protein>
<evidence type="ECO:0008006" key="4">
    <source>
        <dbReference type="Google" id="ProtNLM"/>
    </source>
</evidence>
<dbReference type="RefSeq" id="WP_381616693.1">
    <property type="nucleotide sequence ID" value="NZ_JBHTEB010000001.1"/>
</dbReference>
<evidence type="ECO:0000256" key="1">
    <source>
        <dbReference type="SAM" id="MobiDB-lite"/>
    </source>
</evidence>